<organism evidence="1 2">
    <name type="scientific">Flavobacterium piscinae</name>
    <dbReference type="NCBI Taxonomy" id="2506424"/>
    <lineage>
        <taxon>Bacteria</taxon>
        <taxon>Pseudomonadati</taxon>
        <taxon>Bacteroidota</taxon>
        <taxon>Flavobacteriia</taxon>
        <taxon>Flavobacteriales</taxon>
        <taxon>Flavobacteriaceae</taxon>
        <taxon>Flavobacterium</taxon>
    </lineage>
</organism>
<dbReference type="OrthoDB" id="1037667at2"/>
<protein>
    <recommendedName>
        <fullName evidence="3">Lipoprotein</fullName>
    </recommendedName>
</protein>
<keyword evidence="2" id="KW-1185">Reference proteome</keyword>
<sequence>MRNILQTLPICLLFLTLSCSDNDDSTPPIIETNSISANIDGQVIKFSNLVITKQDYTNDETGFEWTDIRILGYNSENTLNIIEFIAEEGLVGAESIWRFNITINGFTYMQNNSAFTTLVTESTENKLIGTFSGILTEPNNGQTISITNGSFNIEHN</sequence>
<evidence type="ECO:0000313" key="2">
    <source>
        <dbReference type="Proteomes" id="UP000289734"/>
    </source>
</evidence>
<reference evidence="2" key="1">
    <citation type="submission" date="2019-01" db="EMBL/GenBank/DDBJ databases">
        <title>Cytophagaceae bacterium strain CAR-16.</title>
        <authorList>
            <person name="Chen W.-M."/>
        </authorList>
    </citation>
    <scope>NUCLEOTIDE SEQUENCE [LARGE SCALE GENOMIC DNA]</scope>
    <source>
        <strain evidence="2">ICH-30</strain>
    </source>
</reference>
<evidence type="ECO:0000313" key="1">
    <source>
        <dbReference type="EMBL" id="RXR30648.1"/>
    </source>
</evidence>
<comment type="caution">
    <text evidence="1">The sequence shown here is derived from an EMBL/GenBank/DDBJ whole genome shotgun (WGS) entry which is preliminary data.</text>
</comment>
<accession>A0A4Q1KL65</accession>
<gene>
    <name evidence="1" type="ORF">EQG68_11360</name>
</gene>
<dbReference type="AlphaFoldDB" id="A0A4Q1KL65"/>
<dbReference type="RefSeq" id="WP_129465002.1">
    <property type="nucleotide sequence ID" value="NZ_SBKQ01000011.1"/>
</dbReference>
<dbReference type="EMBL" id="SBKQ01000011">
    <property type="protein sequence ID" value="RXR30648.1"/>
    <property type="molecule type" value="Genomic_DNA"/>
</dbReference>
<evidence type="ECO:0008006" key="3">
    <source>
        <dbReference type="Google" id="ProtNLM"/>
    </source>
</evidence>
<dbReference type="Proteomes" id="UP000289734">
    <property type="component" value="Unassembled WGS sequence"/>
</dbReference>
<name>A0A4Q1KL65_9FLAO</name>
<proteinExistence type="predicted"/>
<dbReference type="PROSITE" id="PS51257">
    <property type="entry name" value="PROKAR_LIPOPROTEIN"/>
    <property type="match status" value="1"/>
</dbReference>